<name>A0A1B6QG51_SORBI</name>
<dbReference type="Gramene" id="KXG36870">
    <property type="protein sequence ID" value="KXG36870"/>
    <property type="gene ID" value="SORBI_3002G405750"/>
</dbReference>
<evidence type="ECO:0000313" key="1">
    <source>
        <dbReference type="EMBL" id="KXG36870.2"/>
    </source>
</evidence>
<accession>A0A1B6QG51</accession>
<dbReference type="EMBL" id="CM000761">
    <property type="protein sequence ID" value="KXG36870.2"/>
    <property type="molecule type" value="Genomic_DNA"/>
</dbReference>
<keyword evidence="2" id="KW-1185">Reference proteome</keyword>
<dbReference type="InParanoid" id="A0A1B6QG51"/>
<protein>
    <submittedName>
        <fullName evidence="1">Uncharacterized protein</fullName>
    </submittedName>
</protein>
<sequence>MTALPGFLNHASNRRIARLYIPSCFHAPELPLETIAGDLLGGVVVVLSPSLWLEYACPLLCRMAVYVRVLLAANGLDVFWSSMRTSL</sequence>
<organism evidence="1 2">
    <name type="scientific">Sorghum bicolor</name>
    <name type="common">Sorghum</name>
    <name type="synonym">Sorghum vulgare</name>
    <dbReference type="NCBI Taxonomy" id="4558"/>
    <lineage>
        <taxon>Eukaryota</taxon>
        <taxon>Viridiplantae</taxon>
        <taxon>Streptophyta</taxon>
        <taxon>Embryophyta</taxon>
        <taxon>Tracheophyta</taxon>
        <taxon>Spermatophyta</taxon>
        <taxon>Magnoliopsida</taxon>
        <taxon>Liliopsida</taxon>
        <taxon>Poales</taxon>
        <taxon>Poaceae</taxon>
        <taxon>PACMAD clade</taxon>
        <taxon>Panicoideae</taxon>
        <taxon>Andropogonodae</taxon>
        <taxon>Andropogoneae</taxon>
        <taxon>Sorghinae</taxon>
        <taxon>Sorghum</taxon>
    </lineage>
</organism>
<gene>
    <name evidence="1" type="ORF">SORBI_3002G405750</name>
</gene>
<reference evidence="1 2" key="1">
    <citation type="journal article" date="2009" name="Nature">
        <title>The Sorghum bicolor genome and the diversification of grasses.</title>
        <authorList>
            <person name="Paterson A.H."/>
            <person name="Bowers J.E."/>
            <person name="Bruggmann R."/>
            <person name="Dubchak I."/>
            <person name="Grimwood J."/>
            <person name="Gundlach H."/>
            <person name="Haberer G."/>
            <person name="Hellsten U."/>
            <person name="Mitros T."/>
            <person name="Poliakov A."/>
            <person name="Schmutz J."/>
            <person name="Spannagl M."/>
            <person name="Tang H."/>
            <person name="Wang X."/>
            <person name="Wicker T."/>
            <person name="Bharti A.K."/>
            <person name="Chapman J."/>
            <person name="Feltus F.A."/>
            <person name="Gowik U."/>
            <person name="Grigoriev I.V."/>
            <person name="Lyons E."/>
            <person name="Maher C.A."/>
            <person name="Martis M."/>
            <person name="Narechania A."/>
            <person name="Otillar R.P."/>
            <person name="Penning B.W."/>
            <person name="Salamov A.A."/>
            <person name="Wang Y."/>
            <person name="Zhang L."/>
            <person name="Carpita N.C."/>
            <person name="Freeling M."/>
            <person name="Gingle A.R."/>
            <person name="Hash C.T."/>
            <person name="Keller B."/>
            <person name="Klein P."/>
            <person name="Kresovich S."/>
            <person name="McCann M.C."/>
            <person name="Ming R."/>
            <person name="Peterson D.G."/>
            <person name="Mehboob-ur-Rahman"/>
            <person name="Ware D."/>
            <person name="Westhoff P."/>
            <person name="Mayer K.F."/>
            <person name="Messing J."/>
            <person name="Rokhsar D.S."/>
        </authorList>
    </citation>
    <scope>NUCLEOTIDE SEQUENCE [LARGE SCALE GENOMIC DNA]</scope>
    <source>
        <strain evidence="2">cv. BTx623</strain>
    </source>
</reference>
<reference evidence="2" key="2">
    <citation type="journal article" date="2018" name="Plant J.">
        <title>The Sorghum bicolor reference genome: improved assembly, gene annotations, a transcriptome atlas, and signatures of genome organization.</title>
        <authorList>
            <person name="McCormick R.F."/>
            <person name="Truong S.K."/>
            <person name="Sreedasyam A."/>
            <person name="Jenkins J."/>
            <person name="Shu S."/>
            <person name="Sims D."/>
            <person name="Kennedy M."/>
            <person name="Amirebrahimi M."/>
            <person name="Weers B.D."/>
            <person name="McKinley B."/>
            <person name="Mattison A."/>
            <person name="Morishige D.T."/>
            <person name="Grimwood J."/>
            <person name="Schmutz J."/>
            <person name="Mullet J.E."/>
        </authorList>
    </citation>
    <scope>NUCLEOTIDE SEQUENCE [LARGE SCALE GENOMIC DNA]</scope>
    <source>
        <strain evidence="2">cv. BTx623</strain>
    </source>
</reference>
<dbReference type="AlphaFoldDB" id="A0A1B6QG51"/>
<evidence type="ECO:0000313" key="2">
    <source>
        <dbReference type="Proteomes" id="UP000000768"/>
    </source>
</evidence>
<dbReference type="Proteomes" id="UP000000768">
    <property type="component" value="Chromosome 2"/>
</dbReference>
<proteinExistence type="predicted"/>